<evidence type="ECO:0000313" key="3">
    <source>
        <dbReference type="EMBL" id="SFL54077.1"/>
    </source>
</evidence>
<evidence type="ECO:0000313" key="4">
    <source>
        <dbReference type="Proteomes" id="UP000199470"/>
    </source>
</evidence>
<feature type="transmembrane region" description="Helical" evidence="2">
    <location>
        <begin position="50"/>
        <end position="72"/>
    </location>
</feature>
<feature type="transmembrane region" description="Helical" evidence="2">
    <location>
        <begin position="769"/>
        <end position="788"/>
    </location>
</feature>
<feature type="transmembrane region" description="Helical" evidence="2">
    <location>
        <begin position="319"/>
        <end position="337"/>
    </location>
</feature>
<feature type="transmembrane region" description="Helical" evidence="2">
    <location>
        <begin position="164"/>
        <end position="181"/>
    </location>
</feature>
<accession>A0A1I4IJ22</accession>
<feature type="transmembrane region" description="Helical" evidence="2">
    <location>
        <begin position="265"/>
        <end position="283"/>
    </location>
</feature>
<keyword evidence="2" id="KW-0812">Transmembrane</keyword>
<feature type="transmembrane region" description="Helical" evidence="2">
    <location>
        <begin position="484"/>
        <end position="507"/>
    </location>
</feature>
<feature type="transmembrane region" description="Helical" evidence="2">
    <location>
        <begin position="450"/>
        <end position="472"/>
    </location>
</feature>
<evidence type="ECO:0008006" key="5">
    <source>
        <dbReference type="Google" id="ProtNLM"/>
    </source>
</evidence>
<feature type="region of interest" description="Disordered" evidence="1">
    <location>
        <begin position="814"/>
        <end position="839"/>
    </location>
</feature>
<dbReference type="PANTHER" id="PTHR37422:SF13">
    <property type="entry name" value="LIPOPOLYSACCHARIDE BIOSYNTHESIS PROTEIN PA4999-RELATED"/>
    <property type="match status" value="1"/>
</dbReference>
<feature type="transmembrane region" description="Helical" evidence="2">
    <location>
        <begin position="343"/>
        <end position="361"/>
    </location>
</feature>
<dbReference type="InterPro" id="IPR051533">
    <property type="entry name" value="WaaL-like"/>
</dbReference>
<sequence length="839" mass="89062">MMGLAARRALALALLAALLWSLSVYPAYVPALAAGLAAYAALLCWRPASWLLVVPALLPVFDLAPYTGWYFLEELDLLLLTTVVVGYWRAPAGAPARPALAGAPGQPARAPVSAPALPLRLPGAVRLGVLLVGASVAVAAWTGVQPLPPLDANSFANYLSPYNSLRVAKGFAWLLLLYPLLRRDAGRDNLARYFVPGMLLGLAGASLAVAWERAVFPGLLNFSSDYRPTAPFSAMHTGGAALDAYLAMALPFVACWLLDRHARRRLAAALLLLGLGVYAGLATFSRDVYLAYACSAAIIGLLALQRWRRQGELDARQTGWTLALVALAALLLQAVFGSSGYRGLGAALGLLGAAALLAAGGRGRWPRAWLAAGALALLLLDLACYLYLRRDAPPGTDKGAYLAYALSAGVFALALPLSLRRGGGDLSLAALALPGLALSTVLVAEHWGGAAARPAALAVVALAAALAALRWRRGAALWTLNRRSIAAGLCCAIAMAIAIPLAGSYYLGSRFSTASGDLAVRLGHWDEALQMMEPDPLTQALGMGLGRYPATYLWNTKHGERPPTFRFAEEAGRAFLQLSVSRYQGGHGEELRMLQHVALRHGQPYLLSLDVRRRDNATGMTLAVCQRWLLYPVNCAVAPLRLRPADGKWQHYQVGLNFDPPERRWPLRAPTQFELSIDGGNAVLDVANLSLAAADDGAEALANGAFAHGNDRWFFSSDHNHFPWHVKNFVVNQVFETGWCGLAAMALLLLAVAADLLRRGLAGDDKADAASAGVYLAALAGAMAVGLFDSIVDVPRLTLLLGLILLAATLRPPRQGTPRLSRRRSGSTAAPSGRTRSDG</sequence>
<feature type="transmembrane region" description="Helical" evidence="2">
    <location>
        <begin position="124"/>
        <end position="144"/>
    </location>
</feature>
<proteinExistence type="predicted"/>
<reference evidence="3 4" key="1">
    <citation type="submission" date="2016-10" db="EMBL/GenBank/DDBJ databases">
        <authorList>
            <person name="de Groot N.N."/>
        </authorList>
    </citation>
    <scope>NUCLEOTIDE SEQUENCE [LARGE SCALE GENOMIC DNA]</scope>
    <source>
        <strain evidence="3 4">ATCC 43154</strain>
    </source>
</reference>
<gene>
    <name evidence="3" type="ORF">SAMN02982985_00587</name>
</gene>
<keyword evidence="2" id="KW-1133">Transmembrane helix</keyword>
<feature type="transmembrane region" description="Helical" evidence="2">
    <location>
        <begin position="426"/>
        <end position="444"/>
    </location>
</feature>
<dbReference type="Proteomes" id="UP000199470">
    <property type="component" value="Unassembled WGS sequence"/>
</dbReference>
<name>A0A1I4IJ22_9BURK</name>
<feature type="transmembrane region" description="Helical" evidence="2">
    <location>
        <begin position="289"/>
        <end position="307"/>
    </location>
</feature>
<organism evidence="3 4">
    <name type="scientific">Rugamonas rubra</name>
    <dbReference type="NCBI Taxonomy" id="758825"/>
    <lineage>
        <taxon>Bacteria</taxon>
        <taxon>Pseudomonadati</taxon>
        <taxon>Pseudomonadota</taxon>
        <taxon>Betaproteobacteria</taxon>
        <taxon>Burkholderiales</taxon>
        <taxon>Oxalobacteraceae</taxon>
        <taxon>Telluria group</taxon>
        <taxon>Rugamonas</taxon>
    </lineage>
</organism>
<evidence type="ECO:0000256" key="2">
    <source>
        <dbReference type="SAM" id="Phobius"/>
    </source>
</evidence>
<evidence type="ECO:0000256" key="1">
    <source>
        <dbReference type="SAM" id="MobiDB-lite"/>
    </source>
</evidence>
<feature type="transmembrane region" description="Helical" evidence="2">
    <location>
        <begin position="368"/>
        <end position="388"/>
    </location>
</feature>
<protein>
    <recommendedName>
        <fullName evidence="5">O-Antigen ligase</fullName>
    </recommendedName>
</protein>
<feature type="transmembrane region" description="Helical" evidence="2">
    <location>
        <begin position="736"/>
        <end position="757"/>
    </location>
</feature>
<dbReference type="STRING" id="758825.SAMN02982985_00587"/>
<keyword evidence="4" id="KW-1185">Reference proteome</keyword>
<dbReference type="PANTHER" id="PTHR37422">
    <property type="entry name" value="TEICHURONIC ACID BIOSYNTHESIS PROTEIN TUAE"/>
    <property type="match status" value="1"/>
</dbReference>
<dbReference type="EMBL" id="FOTW01000005">
    <property type="protein sequence ID" value="SFL54077.1"/>
    <property type="molecule type" value="Genomic_DNA"/>
</dbReference>
<feature type="transmembrane region" description="Helical" evidence="2">
    <location>
        <begin position="193"/>
        <end position="211"/>
    </location>
</feature>
<feature type="transmembrane region" description="Helical" evidence="2">
    <location>
        <begin position="231"/>
        <end position="258"/>
    </location>
</feature>
<keyword evidence="2" id="KW-0472">Membrane</keyword>
<dbReference type="AlphaFoldDB" id="A0A1I4IJ22"/>
<feature type="transmembrane region" description="Helical" evidence="2">
    <location>
        <begin position="400"/>
        <end position="419"/>
    </location>
</feature>